<reference evidence="3" key="1">
    <citation type="journal article" date="2005" name="Nature">
        <title>The map-based sequence of the rice genome.</title>
        <authorList>
            <consortium name="International rice genome sequencing project (IRGSP)"/>
            <person name="Matsumoto T."/>
            <person name="Wu J."/>
            <person name="Kanamori H."/>
            <person name="Katayose Y."/>
            <person name="Fujisawa M."/>
            <person name="Namiki N."/>
            <person name="Mizuno H."/>
            <person name="Yamamoto K."/>
            <person name="Antonio B.A."/>
            <person name="Baba T."/>
            <person name="Sakata K."/>
            <person name="Nagamura Y."/>
            <person name="Aoki H."/>
            <person name="Arikawa K."/>
            <person name="Arita K."/>
            <person name="Bito T."/>
            <person name="Chiden Y."/>
            <person name="Fujitsuka N."/>
            <person name="Fukunaka R."/>
            <person name="Hamada M."/>
            <person name="Harada C."/>
            <person name="Hayashi A."/>
            <person name="Hijishita S."/>
            <person name="Honda M."/>
            <person name="Hosokawa S."/>
            <person name="Ichikawa Y."/>
            <person name="Idonuma A."/>
            <person name="Iijima M."/>
            <person name="Ikeda M."/>
            <person name="Ikeno M."/>
            <person name="Ito K."/>
            <person name="Ito S."/>
            <person name="Ito T."/>
            <person name="Ito Y."/>
            <person name="Ito Y."/>
            <person name="Iwabuchi A."/>
            <person name="Kamiya K."/>
            <person name="Karasawa W."/>
            <person name="Kurita K."/>
            <person name="Katagiri S."/>
            <person name="Kikuta A."/>
            <person name="Kobayashi H."/>
            <person name="Kobayashi N."/>
            <person name="Machita K."/>
            <person name="Maehara T."/>
            <person name="Masukawa M."/>
            <person name="Mizubayashi T."/>
            <person name="Mukai Y."/>
            <person name="Nagasaki H."/>
            <person name="Nagata Y."/>
            <person name="Naito S."/>
            <person name="Nakashima M."/>
            <person name="Nakama Y."/>
            <person name="Nakamichi Y."/>
            <person name="Nakamura M."/>
            <person name="Meguro A."/>
            <person name="Negishi M."/>
            <person name="Ohta I."/>
            <person name="Ohta T."/>
            <person name="Okamoto M."/>
            <person name="Ono N."/>
            <person name="Saji S."/>
            <person name="Sakaguchi M."/>
            <person name="Sakai K."/>
            <person name="Shibata M."/>
            <person name="Shimokawa T."/>
            <person name="Song J."/>
            <person name="Takazaki Y."/>
            <person name="Terasawa K."/>
            <person name="Tsugane M."/>
            <person name="Tsuji K."/>
            <person name="Ueda S."/>
            <person name="Waki K."/>
            <person name="Yamagata H."/>
            <person name="Yamamoto M."/>
            <person name="Yamamoto S."/>
            <person name="Yamane H."/>
            <person name="Yoshiki S."/>
            <person name="Yoshihara R."/>
            <person name="Yukawa K."/>
            <person name="Zhong H."/>
            <person name="Yano M."/>
            <person name="Yuan Q."/>
            <person name="Ouyang S."/>
            <person name="Liu J."/>
            <person name="Jones K.M."/>
            <person name="Gansberger K."/>
            <person name="Moffat K."/>
            <person name="Hill J."/>
            <person name="Bera J."/>
            <person name="Fadrosh D."/>
            <person name="Jin S."/>
            <person name="Johri S."/>
            <person name="Kim M."/>
            <person name="Overton L."/>
            <person name="Reardon M."/>
            <person name="Tsitrin T."/>
            <person name="Vuong H."/>
            <person name="Weaver B."/>
            <person name="Ciecko A."/>
            <person name="Tallon L."/>
            <person name="Jackson J."/>
            <person name="Pai G."/>
            <person name="Aken S.V."/>
            <person name="Utterback T."/>
            <person name="Reidmuller S."/>
            <person name="Feldblyum T."/>
            <person name="Hsiao J."/>
            <person name="Zismann V."/>
            <person name="Iobst S."/>
            <person name="de Vazeille A.R."/>
            <person name="Buell C.R."/>
            <person name="Ying K."/>
            <person name="Li Y."/>
            <person name="Lu T."/>
            <person name="Huang Y."/>
            <person name="Zhao Q."/>
            <person name="Feng Q."/>
            <person name="Zhang L."/>
            <person name="Zhu J."/>
            <person name="Weng Q."/>
            <person name="Mu J."/>
            <person name="Lu Y."/>
            <person name="Fan D."/>
            <person name="Liu Y."/>
            <person name="Guan J."/>
            <person name="Zhang Y."/>
            <person name="Yu S."/>
            <person name="Liu X."/>
            <person name="Zhang Y."/>
            <person name="Hong G."/>
            <person name="Han B."/>
            <person name="Choisne N."/>
            <person name="Demange N."/>
            <person name="Orjeda G."/>
            <person name="Samain S."/>
            <person name="Cattolico L."/>
            <person name="Pelletier E."/>
            <person name="Couloux A."/>
            <person name="Segurens B."/>
            <person name="Wincker P."/>
            <person name="D'Hont A."/>
            <person name="Scarpelli C."/>
            <person name="Weissenbach J."/>
            <person name="Salanoubat M."/>
            <person name="Quetier F."/>
            <person name="Yu Y."/>
            <person name="Kim H.R."/>
            <person name="Rambo T."/>
            <person name="Currie J."/>
            <person name="Collura K."/>
            <person name="Luo M."/>
            <person name="Yang T."/>
            <person name="Ammiraju J.S.S."/>
            <person name="Engler F."/>
            <person name="Soderlund C."/>
            <person name="Wing R.A."/>
            <person name="Palmer L.E."/>
            <person name="de la Bastide M."/>
            <person name="Spiegel L."/>
            <person name="Nascimento L."/>
            <person name="Zutavern T."/>
            <person name="O'Shaughnessy A."/>
            <person name="Dike S."/>
            <person name="Dedhia N."/>
            <person name="Preston R."/>
            <person name="Balija V."/>
            <person name="McCombie W.R."/>
            <person name="Chow T."/>
            <person name="Chen H."/>
            <person name="Chung M."/>
            <person name="Chen C."/>
            <person name="Shaw J."/>
            <person name="Wu H."/>
            <person name="Hsiao K."/>
            <person name="Chao Y."/>
            <person name="Chu M."/>
            <person name="Cheng C."/>
            <person name="Hour A."/>
            <person name="Lee P."/>
            <person name="Lin S."/>
            <person name="Lin Y."/>
            <person name="Liou J."/>
            <person name="Liu S."/>
            <person name="Hsing Y."/>
            <person name="Raghuvanshi S."/>
            <person name="Mohanty A."/>
            <person name="Bharti A.K."/>
            <person name="Gaur A."/>
            <person name="Gupta V."/>
            <person name="Kumar D."/>
            <person name="Ravi V."/>
            <person name="Vij S."/>
            <person name="Kapur A."/>
            <person name="Khurana P."/>
            <person name="Khurana P."/>
            <person name="Khurana J.P."/>
            <person name="Tyagi A.K."/>
            <person name="Gaikwad K."/>
            <person name="Singh A."/>
            <person name="Dalal V."/>
            <person name="Srivastava S."/>
            <person name="Dixit A."/>
            <person name="Pal A.K."/>
            <person name="Ghazi I.A."/>
            <person name="Yadav M."/>
            <person name="Pandit A."/>
            <person name="Bhargava A."/>
            <person name="Sureshbabu K."/>
            <person name="Batra K."/>
            <person name="Sharma T.R."/>
            <person name="Mohapatra T."/>
            <person name="Singh N.K."/>
            <person name="Messing J."/>
            <person name="Nelson A.B."/>
            <person name="Fuks G."/>
            <person name="Kavchok S."/>
            <person name="Keizer G."/>
            <person name="Linton E."/>
            <person name="Llaca V."/>
            <person name="Song R."/>
            <person name="Tanyolac B."/>
            <person name="Young S."/>
            <person name="Ho-Il K."/>
            <person name="Hahn J.H."/>
            <person name="Sangsakoo G."/>
            <person name="Vanavichit A."/>
            <person name="de Mattos Luiz.A.T."/>
            <person name="Zimmer P.D."/>
            <person name="Malone G."/>
            <person name="Dellagostin O."/>
            <person name="de Oliveira A.C."/>
            <person name="Bevan M."/>
            <person name="Bancroft I."/>
            <person name="Minx P."/>
            <person name="Cordum H."/>
            <person name="Wilson R."/>
            <person name="Cheng Z."/>
            <person name="Jin W."/>
            <person name="Jiang J."/>
            <person name="Leong S.A."/>
            <person name="Iwama H."/>
            <person name="Gojobori T."/>
            <person name="Itoh T."/>
            <person name="Niimura Y."/>
            <person name="Fujii Y."/>
            <person name="Habara T."/>
            <person name="Sakai H."/>
            <person name="Sato Y."/>
            <person name="Wilson G."/>
            <person name="Kumar K."/>
            <person name="McCouch S."/>
            <person name="Juretic N."/>
            <person name="Hoen D."/>
            <person name="Wright S."/>
            <person name="Bruskiewich R."/>
            <person name="Bureau T."/>
            <person name="Miyao A."/>
            <person name="Hirochika H."/>
            <person name="Nishikawa T."/>
            <person name="Kadowaki K."/>
            <person name="Sugiura M."/>
            <person name="Burr B."/>
            <person name="Sasaki T."/>
        </authorList>
    </citation>
    <scope>NUCLEOTIDE SEQUENCE [LARGE SCALE GENOMIC DNA]</scope>
    <source>
        <strain evidence="3">cv. Nipponbare</strain>
    </source>
</reference>
<feature type="region of interest" description="Disordered" evidence="1">
    <location>
        <begin position="95"/>
        <end position="126"/>
    </location>
</feature>
<proteinExistence type="predicted"/>
<dbReference type="EMBL" id="AP014960">
    <property type="protein sequence ID" value="BAS88176.1"/>
    <property type="molecule type" value="Genomic_DNA"/>
</dbReference>
<organism evidence="2 3">
    <name type="scientific">Oryza sativa subsp. japonica</name>
    <name type="common">Rice</name>
    <dbReference type="NCBI Taxonomy" id="39947"/>
    <lineage>
        <taxon>Eukaryota</taxon>
        <taxon>Viridiplantae</taxon>
        <taxon>Streptophyta</taxon>
        <taxon>Embryophyta</taxon>
        <taxon>Tracheophyta</taxon>
        <taxon>Spermatophyta</taxon>
        <taxon>Magnoliopsida</taxon>
        <taxon>Liliopsida</taxon>
        <taxon>Poales</taxon>
        <taxon>Poaceae</taxon>
        <taxon>BOP clade</taxon>
        <taxon>Oryzoideae</taxon>
        <taxon>Oryzeae</taxon>
        <taxon>Oryzinae</taxon>
        <taxon>Oryza</taxon>
        <taxon>Oryza sativa</taxon>
    </lineage>
</organism>
<protein>
    <submittedName>
        <fullName evidence="2">Os04g0221375 protein</fullName>
    </submittedName>
</protein>
<evidence type="ECO:0000256" key="1">
    <source>
        <dbReference type="SAM" id="MobiDB-lite"/>
    </source>
</evidence>
<keyword evidence="3" id="KW-1185">Reference proteome</keyword>
<feature type="compositionally biased region" description="Basic and acidic residues" evidence="1">
    <location>
        <begin position="117"/>
        <end position="126"/>
    </location>
</feature>
<evidence type="ECO:0000313" key="2">
    <source>
        <dbReference type="EMBL" id="BAS88176.1"/>
    </source>
</evidence>
<name>A0A0P0W7Z6_ORYSJ</name>
<dbReference type="PaxDb" id="39947-A0A0P0W7Z6"/>
<dbReference type="AlphaFoldDB" id="A0A0P0W7Z6"/>
<sequence length="126" mass="12972">MTADECSTHRRSRGNHLSTLPSDTPVYGPSPSPSPSNATLSGPTAPLESTVISTSSLRDRESRDKNNAAATATAAASTTRLASARQRTAHCPAAAACCPPRPRVANRQPPFGEGEGEESKKGAGMG</sequence>
<accession>A0A0P0W7Z6</accession>
<reference evidence="2 3" key="2">
    <citation type="journal article" date="2013" name="Plant Cell Physiol.">
        <title>Rice Annotation Project Database (RAP-DB): an integrative and interactive database for rice genomics.</title>
        <authorList>
            <person name="Sakai H."/>
            <person name="Lee S.S."/>
            <person name="Tanaka T."/>
            <person name="Numa H."/>
            <person name="Kim J."/>
            <person name="Kawahara Y."/>
            <person name="Wakimoto H."/>
            <person name="Yang C.C."/>
            <person name="Iwamoto M."/>
            <person name="Abe T."/>
            <person name="Yamada Y."/>
            <person name="Muto A."/>
            <person name="Inokuchi H."/>
            <person name="Ikemura T."/>
            <person name="Matsumoto T."/>
            <person name="Sasaki T."/>
            <person name="Itoh T."/>
        </authorList>
    </citation>
    <scope>NUCLEOTIDE SEQUENCE [LARGE SCALE GENOMIC DNA]</scope>
    <source>
        <strain evidence="3">cv. Nipponbare</strain>
    </source>
</reference>
<gene>
    <name evidence="2" type="ordered locus">Os04g0221375</name>
    <name evidence="2" type="ORF">OSNPB_040221375</name>
</gene>
<reference evidence="2 3" key="3">
    <citation type="journal article" date="2013" name="Rice">
        <title>Improvement of the Oryza sativa Nipponbare reference genome using next generation sequence and optical map data.</title>
        <authorList>
            <person name="Kawahara Y."/>
            <person name="de la Bastide M."/>
            <person name="Hamilton J.P."/>
            <person name="Kanamori H."/>
            <person name="McCombie W.R."/>
            <person name="Ouyang S."/>
            <person name="Schwartz D.C."/>
            <person name="Tanaka T."/>
            <person name="Wu J."/>
            <person name="Zhou S."/>
            <person name="Childs K.L."/>
            <person name="Davidson R.M."/>
            <person name="Lin H."/>
            <person name="Quesada-Ocampo L."/>
            <person name="Vaillancourt B."/>
            <person name="Sakai H."/>
            <person name="Lee S.S."/>
            <person name="Kim J."/>
            <person name="Numa H."/>
            <person name="Itoh T."/>
            <person name="Buell C.R."/>
            <person name="Matsumoto T."/>
        </authorList>
    </citation>
    <scope>NUCLEOTIDE SEQUENCE [LARGE SCALE GENOMIC DNA]</scope>
    <source>
        <strain evidence="3">cv. Nipponbare</strain>
    </source>
</reference>
<dbReference type="SMR" id="A0A0P0W7Z6"/>
<evidence type="ECO:0000313" key="3">
    <source>
        <dbReference type="Proteomes" id="UP000059680"/>
    </source>
</evidence>
<feature type="compositionally biased region" description="Low complexity" evidence="1">
    <location>
        <begin position="68"/>
        <end position="81"/>
    </location>
</feature>
<feature type="compositionally biased region" description="Basic and acidic residues" evidence="1">
    <location>
        <begin position="57"/>
        <end position="66"/>
    </location>
</feature>
<dbReference type="InParanoid" id="A0A0P0W7Z6"/>
<feature type="region of interest" description="Disordered" evidence="1">
    <location>
        <begin position="1"/>
        <end position="81"/>
    </location>
</feature>
<dbReference type="Proteomes" id="UP000059680">
    <property type="component" value="Chromosome 4"/>
</dbReference>